<dbReference type="AlphaFoldDB" id="A0A1H3XJ77"/>
<keyword evidence="1" id="KW-0472">Membrane</keyword>
<reference evidence="2 3" key="1">
    <citation type="submission" date="2016-10" db="EMBL/GenBank/DDBJ databases">
        <authorList>
            <person name="de Groot N.N."/>
        </authorList>
    </citation>
    <scope>NUCLEOTIDE SEQUENCE [LARGE SCALE GENOMIC DNA]</scope>
    <source>
        <strain evidence="2 3">CGMCC 1.8712</strain>
    </source>
</reference>
<dbReference type="Proteomes" id="UP000236755">
    <property type="component" value="Unassembled WGS sequence"/>
</dbReference>
<proteinExistence type="predicted"/>
<sequence length="256" mass="27312">MRASAQIVYHEEDCPSAIEPVINAIGRDDRLGPTGAPFSDFKQRACELITIMYERGAYSGSDIDERSRAGVTATEFDDTEQFSPTQQTLHQNLKTLEQYGYLDRDGSGASDQFAIADAWMTVDIDGEGLVDAAGSPLGPDIDGDVPVETIDDGESTGSLRNYQLAAKLAADNAANLTPNQRLVTSIFRTGGVVVGIGSGLLFVAGIRLSPHLVAAGESGLLAAATLLIGWLWFQFMGSVAGRSEERHERVGLSETT</sequence>
<dbReference type="EMBL" id="FNQT01000001">
    <property type="protein sequence ID" value="SDZ98672.1"/>
    <property type="molecule type" value="Genomic_DNA"/>
</dbReference>
<evidence type="ECO:0000313" key="2">
    <source>
        <dbReference type="EMBL" id="SDZ98672.1"/>
    </source>
</evidence>
<organism evidence="2 3">
    <name type="scientific">Haloplanus vescus</name>
    <dbReference type="NCBI Taxonomy" id="555874"/>
    <lineage>
        <taxon>Archaea</taxon>
        <taxon>Methanobacteriati</taxon>
        <taxon>Methanobacteriota</taxon>
        <taxon>Stenosarchaea group</taxon>
        <taxon>Halobacteria</taxon>
        <taxon>Halobacteriales</taxon>
        <taxon>Haloferacaceae</taxon>
        <taxon>Haloplanus</taxon>
    </lineage>
</organism>
<protein>
    <submittedName>
        <fullName evidence="2">Uncharacterized protein</fullName>
    </submittedName>
</protein>
<feature type="transmembrane region" description="Helical" evidence="1">
    <location>
        <begin position="212"/>
        <end position="233"/>
    </location>
</feature>
<evidence type="ECO:0000256" key="1">
    <source>
        <dbReference type="SAM" id="Phobius"/>
    </source>
</evidence>
<name>A0A1H3XJ77_9EURY</name>
<keyword evidence="1" id="KW-0812">Transmembrane</keyword>
<dbReference type="RefSeq" id="WP_143025248.1">
    <property type="nucleotide sequence ID" value="NZ_FNQT01000001.1"/>
</dbReference>
<feature type="transmembrane region" description="Helical" evidence="1">
    <location>
        <begin position="186"/>
        <end position="206"/>
    </location>
</feature>
<dbReference type="STRING" id="555874.SAMN04488065_1566"/>
<evidence type="ECO:0000313" key="3">
    <source>
        <dbReference type="Proteomes" id="UP000236755"/>
    </source>
</evidence>
<keyword evidence="3" id="KW-1185">Reference proteome</keyword>
<gene>
    <name evidence="2" type="ORF">SAMN04488065_1566</name>
</gene>
<dbReference type="OrthoDB" id="378736at2157"/>
<accession>A0A1H3XJ77</accession>
<keyword evidence="1" id="KW-1133">Transmembrane helix</keyword>